<dbReference type="OrthoDB" id="1919336at2759"/>
<dbReference type="PANTHER" id="PTHR34682">
    <property type="entry name" value="AT HOOK MOTIF-CONTAINING PROTEIN"/>
    <property type="match status" value="1"/>
</dbReference>
<dbReference type="AlphaFoldDB" id="A0A0K9NPJ1"/>
<feature type="compositionally biased region" description="Polar residues" evidence="1">
    <location>
        <begin position="1"/>
        <end position="10"/>
    </location>
</feature>
<dbReference type="STRING" id="29655.A0A0K9NPJ1"/>
<protein>
    <recommendedName>
        <fullName evidence="4">AT hook motif-containing protein</fullName>
    </recommendedName>
</protein>
<reference evidence="3" key="1">
    <citation type="journal article" date="2016" name="Nature">
        <title>The genome of the seagrass Zostera marina reveals angiosperm adaptation to the sea.</title>
        <authorList>
            <person name="Olsen J.L."/>
            <person name="Rouze P."/>
            <person name="Verhelst B."/>
            <person name="Lin Y.-C."/>
            <person name="Bayer T."/>
            <person name="Collen J."/>
            <person name="Dattolo E."/>
            <person name="De Paoli E."/>
            <person name="Dittami S."/>
            <person name="Maumus F."/>
            <person name="Michel G."/>
            <person name="Kersting A."/>
            <person name="Lauritano C."/>
            <person name="Lohaus R."/>
            <person name="Toepel M."/>
            <person name="Tonon T."/>
            <person name="Vanneste K."/>
            <person name="Amirebrahimi M."/>
            <person name="Brakel J."/>
            <person name="Bostroem C."/>
            <person name="Chovatia M."/>
            <person name="Grimwood J."/>
            <person name="Jenkins J.W."/>
            <person name="Jueterbock A."/>
            <person name="Mraz A."/>
            <person name="Stam W.T."/>
            <person name="Tice H."/>
            <person name="Bornberg-Bauer E."/>
            <person name="Green P.J."/>
            <person name="Pearson G.A."/>
            <person name="Procaccini G."/>
            <person name="Duarte C.M."/>
            <person name="Schmutz J."/>
            <person name="Reusch T.B.H."/>
            <person name="Van de Peer Y."/>
        </authorList>
    </citation>
    <scope>NUCLEOTIDE SEQUENCE [LARGE SCALE GENOMIC DNA]</scope>
    <source>
        <strain evidence="3">cv. Finnish</strain>
    </source>
</reference>
<sequence>MDEENQNNITAEPASCSIKRKRGRPRKDDVSASDSGRRISRKNEHSSQVENVLVGQFVSGVLDGRFDAGYMLTVTVGNTGSVLTGVVFEPGHSVPISAENDIAPNVQMLKRSHVVPVPPTGHLYHQPRRQFTNDVIIQPKGSSPVPPVPVDLTFKHTPKLKIDQVLVPKIESDIIYSDVNHKSSLGVPTTEAKEIQAVETAPESSAYEAVKIEAIEIAPQSFVSGTKEIQAIEIAPQSSVPETKEIQAIEIALQSSVPEVEEMQAIEIAPQYCATEATEMQVNEKVFPSSASDEAMEMHVIKYSSSEALEIQKTDIETQKTESAVTKVERLECNIKDLPNDFLQAVATELPTPEAKNITEISCHNGAPTLGNENLVPEYQTETTINFFASHTADKPLVDVSGGENNKEILMEDDDSKEGKNIPIECECDLADTDSDIA</sequence>
<dbReference type="Proteomes" id="UP000036987">
    <property type="component" value="Unassembled WGS sequence"/>
</dbReference>
<organism evidence="2 3">
    <name type="scientific">Zostera marina</name>
    <name type="common">Eelgrass</name>
    <dbReference type="NCBI Taxonomy" id="29655"/>
    <lineage>
        <taxon>Eukaryota</taxon>
        <taxon>Viridiplantae</taxon>
        <taxon>Streptophyta</taxon>
        <taxon>Embryophyta</taxon>
        <taxon>Tracheophyta</taxon>
        <taxon>Spermatophyta</taxon>
        <taxon>Magnoliopsida</taxon>
        <taxon>Liliopsida</taxon>
        <taxon>Zosteraceae</taxon>
        <taxon>Zostera</taxon>
    </lineage>
</organism>
<dbReference type="InterPro" id="IPR045881">
    <property type="entry name" value="MNM1-like"/>
</dbReference>
<evidence type="ECO:0000256" key="1">
    <source>
        <dbReference type="SAM" id="MobiDB-lite"/>
    </source>
</evidence>
<dbReference type="PANTHER" id="PTHR34682:SF1">
    <property type="entry name" value="PROTEIN METABOLIC NETWORK MODULATOR 1"/>
    <property type="match status" value="1"/>
</dbReference>
<accession>A0A0K9NPJ1</accession>
<comment type="caution">
    <text evidence="2">The sequence shown here is derived from an EMBL/GenBank/DDBJ whole genome shotgun (WGS) entry which is preliminary data.</text>
</comment>
<proteinExistence type="predicted"/>
<dbReference type="EMBL" id="LFYR01001978">
    <property type="protein sequence ID" value="KMZ58002.1"/>
    <property type="molecule type" value="Genomic_DNA"/>
</dbReference>
<gene>
    <name evidence="2" type="ORF">ZOSMA_7G00300</name>
</gene>
<feature type="compositionally biased region" description="Basic and acidic residues" evidence="1">
    <location>
        <begin position="26"/>
        <end position="46"/>
    </location>
</feature>
<evidence type="ECO:0000313" key="2">
    <source>
        <dbReference type="EMBL" id="KMZ58002.1"/>
    </source>
</evidence>
<feature type="region of interest" description="Disordered" evidence="1">
    <location>
        <begin position="1"/>
        <end position="46"/>
    </location>
</feature>
<evidence type="ECO:0000313" key="3">
    <source>
        <dbReference type="Proteomes" id="UP000036987"/>
    </source>
</evidence>
<name>A0A0K9NPJ1_ZOSMR</name>
<evidence type="ECO:0008006" key="4">
    <source>
        <dbReference type="Google" id="ProtNLM"/>
    </source>
</evidence>
<keyword evidence="3" id="KW-1185">Reference proteome</keyword>